<proteinExistence type="predicted"/>
<feature type="region of interest" description="Disordered" evidence="1">
    <location>
        <begin position="69"/>
        <end position="91"/>
    </location>
</feature>
<feature type="compositionally biased region" description="Low complexity" evidence="1">
    <location>
        <begin position="181"/>
        <end position="197"/>
    </location>
</feature>
<dbReference type="Proteomes" id="UP000807306">
    <property type="component" value="Unassembled WGS sequence"/>
</dbReference>
<comment type="caution">
    <text evidence="2">The sequence shown here is derived from an EMBL/GenBank/DDBJ whole genome shotgun (WGS) entry which is preliminary data.</text>
</comment>
<dbReference type="OrthoDB" id="8922241at2759"/>
<dbReference type="AlphaFoldDB" id="A0A9P6ETQ3"/>
<evidence type="ECO:0000313" key="3">
    <source>
        <dbReference type="Proteomes" id="UP000807306"/>
    </source>
</evidence>
<keyword evidence="3" id="KW-1185">Reference proteome</keyword>
<evidence type="ECO:0000313" key="2">
    <source>
        <dbReference type="EMBL" id="KAF9534489.1"/>
    </source>
</evidence>
<sequence length="341" mass="38507">MSFFNQDISLIEPCFPLDSFVPYTDCWTNDPTLNNLDAFDYYQHFPNTSGQYVYSHPTNLFDEYGYTSSTTSDSDSSYDHEETTMSEDMEAVAQPREWADSKADNVSRIEFQFEISNKAICNSSDALSAHSTVEYDSPLPIRVPHLVNSPSSSDYGDSDDSFSDYRPSPSPEPVFRKASRSRPYPRQQSSGSSSPQPMTLSPIKNRRGSRRNARSPASRNIQAAGEEAALLEQHLESNRNAQNALVCPHPGCRYHQANGRLPDFRRHLRTHLRKAGQHRCKGVSYLDFLQFPEQFPGISEDALPYIVDGCAGMWIGGCNKTFSRADALKRHYDKQTCVRNL</sequence>
<protein>
    <submittedName>
        <fullName evidence="2">Uncharacterized protein</fullName>
    </submittedName>
</protein>
<name>A0A9P6ETQ3_9AGAR</name>
<feature type="compositionally biased region" description="Basic residues" evidence="1">
    <location>
        <begin position="204"/>
        <end position="213"/>
    </location>
</feature>
<reference evidence="2" key="1">
    <citation type="submission" date="2020-11" db="EMBL/GenBank/DDBJ databases">
        <authorList>
            <consortium name="DOE Joint Genome Institute"/>
            <person name="Ahrendt S."/>
            <person name="Riley R."/>
            <person name="Andreopoulos W."/>
            <person name="Labutti K."/>
            <person name="Pangilinan J."/>
            <person name="Ruiz-Duenas F.J."/>
            <person name="Barrasa J.M."/>
            <person name="Sanchez-Garcia M."/>
            <person name="Camarero S."/>
            <person name="Miyauchi S."/>
            <person name="Serrano A."/>
            <person name="Linde D."/>
            <person name="Babiker R."/>
            <person name="Drula E."/>
            <person name="Ayuso-Fernandez I."/>
            <person name="Pacheco R."/>
            <person name="Padilla G."/>
            <person name="Ferreira P."/>
            <person name="Barriuso J."/>
            <person name="Kellner H."/>
            <person name="Castanera R."/>
            <person name="Alfaro M."/>
            <person name="Ramirez L."/>
            <person name="Pisabarro A.G."/>
            <person name="Kuo A."/>
            <person name="Tritt A."/>
            <person name="Lipzen A."/>
            <person name="He G."/>
            <person name="Yan M."/>
            <person name="Ng V."/>
            <person name="Cullen D."/>
            <person name="Martin F."/>
            <person name="Rosso M.-N."/>
            <person name="Henrissat B."/>
            <person name="Hibbett D."/>
            <person name="Martinez A.T."/>
            <person name="Grigoriev I.V."/>
        </authorList>
    </citation>
    <scope>NUCLEOTIDE SEQUENCE</scope>
    <source>
        <strain evidence="2">CBS 506.95</strain>
    </source>
</reference>
<feature type="region of interest" description="Disordered" evidence="1">
    <location>
        <begin position="144"/>
        <end position="221"/>
    </location>
</feature>
<accession>A0A9P6ETQ3</accession>
<gene>
    <name evidence="2" type="ORF">CPB83DRAFT_879639</name>
</gene>
<dbReference type="EMBL" id="MU157826">
    <property type="protein sequence ID" value="KAF9534489.1"/>
    <property type="molecule type" value="Genomic_DNA"/>
</dbReference>
<organism evidence="2 3">
    <name type="scientific">Crepidotus variabilis</name>
    <dbReference type="NCBI Taxonomy" id="179855"/>
    <lineage>
        <taxon>Eukaryota</taxon>
        <taxon>Fungi</taxon>
        <taxon>Dikarya</taxon>
        <taxon>Basidiomycota</taxon>
        <taxon>Agaricomycotina</taxon>
        <taxon>Agaricomycetes</taxon>
        <taxon>Agaricomycetidae</taxon>
        <taxon>Agaricales</taxon>
        <taxon>Agaricineae</taxon>
        <taxon>Crepidotaceae</taxon>
        <taxon>Crepidotus</taxon>
    </lineage>
</organism>
<evidence type="ECO:0000256" key="1">
    <source>
        <dbReference type="SAM" id="MobiDB-lite"/>
    </source>
</evidence>